<accession>A0A326UE86</accession>
<reference evidence="1 2" key="1">
    <citation type="submission" date="2018-06" db="EMBL/GenBank/DDBJ databases">
        <title>Genomic Encyclopedia of Archaeal and Bacterial Type Strains, Phase II (KMG-II): from individual species to whole genera.</title>
        <authorList>
            <person name="Goeker M."/>
        </authorList>
    </citation>
    <scope>NUCLEOTIDE SEQUENCE [LARGE SCALE GENOMIC DNA]</scope>
    <source>
        <strain evidence="1 2">ATCC BAA-1881</strain>
    </source>
</reference>
<organism evidence="1 2">
    <name type="scientific">Thermosporothrix hazakensis</name>
    <dbReference type="NCBI Taxonomy" id="644383"/>
    <lineage>
        <taxon>Bacteria</taxon>
        <taxon>Bacillati</taxon>
        <taxon>Chloroflexota</taxon>
        <taxon>Ktedonobacteria</taxon>
        <taxon>Ktedonobacterales</taxon>
        <taxon>Thermosporotrichaceae</taxon>
        <taxon>Thermosporothrix</taxon>
    </lineage>
</organism>
<proteinExistence type="predicted"/>
<dbReference type="EMBL" id="QKUF01000020">
    <property type="protein sequence ID" value="PZW24832.1"/>
    <property type="molecule type" value="Genomic_DNA"/>
</dbReference>
<sequence length="175" mass="19446">MFAEEFAVLDGGSALWEALRPLVSAALRLEREGETATWHGWNKQQIDVFLQALPAHCALIAGVWEADRLALGCVCEVVAGEVRSLRTFEQLDETLQLDELAPDFEHARAIMRVVKREIAPVAWALFTDKATWDEWVLSPEAEAGMIDKGALLDSLARQGRCVLLGSQAALRHHHH</sequence>
<dbReference type="RefSeq" id="WP_111324762.1">
    <property type="nucleotide sequence ID" value="NZ_BIFX01000001.1"/>
</dbReference>
<evidence type="ECO:0000313" key="2">
    <source>
        <dbReference type="Proteomes" id="UP000248806"/>
    </source>
</evidence>
<evidence type="ECO:0000313" key="1">
    <source>
        <dbReference type="EMBL" id="PZW24832.1"/>
    </source>
</evidence>
<gene>
    <name evidence="1" type="ORF">EI42_04439</name>
</gene>
<dbReference type="OrthoDB" id="157371at2"/>
<dbReference type="Proteomes" id="UP000248806">
    <property type="component" value="Unassembled WGS sequence"/>
</dbReference>
<comment type="caution">
    <text evidence="1">The sequence shown here is derived from an EMBL/GenBank/DDBJ whole genome shotgun (WGS) entry which is preliminary data.</text>
</comment>
<keyword evidence="2" id="KW-1185">Reference proteome</keyword>
<protein>
    <submittedName>
        <fullName evidence="1">Uncharacterized protein</fullName>
    </submittedName>
</protein>
<dbReference type="AlphaFoldDB" id="A0A326UE86"/>
<name>A0A326UE86_THEHA</name>